<dbReference type="PANTHER" id="PTHR43586:SF8">
    <property type="entry name" value="CYSTEINE DESULFURASE 1, CHLOROPLASTIC"/>
    <property type="match status" value="1"/>
</dbReference>
<dbReference type="EMBL" id="JARYMX010000001">
    <property type="protein sequence ID" value="KAJ9564717.1"/>
    <property type="molecule type" value="Genomic_DNA"/>
</dbReference>
<comment type="caution">
    <text evidence="2">The sequence shown here is derived from an EMBL/GenBank/DDBJ whole genome shotgun (WGS) entry which is preliminary data.</text>
</comment>
<keyword evidence="1" id="KW-0663">Pyridoxal phosphate</keyword>
<protein>
    <submittedName>
        <fullName evidence="2">Uncharacterized protein</fullName>
    </submittedName>
</protein>
<keyword evidence="3" id="KW-1185">Reference proteome</keyword>
<sequence>MVRNMNNNVTGFGMMQLADVIGEKDIGSSHDAKLRWLRSQIIGGMAEIQTPFGKRKLTYADHTASGRCLQYIEYYIIQNVLPFYGTQCCFS</sequence>
<dbReference type="PANTHER" id="PTHR43586">
    <property type="entry name" value="CYSTEINE DESULFURASE"/>
    <property type="match status" value="1"/>
</dbReference>
<evidence type="ECO:0000313" key="2">
    <source>
        <dbReference type="EMBL" id="KAJ9564717.1"/>
    </source>
</evidence>
<reference evidence="2" key="1">
    <citation type="submission" date="2023-03" db="EMBL/GenBank/DDBJ databases">
        <title>Chromosome-scale reference genome and RAD-based genetic map of yellow starthistle (Centaurea solstitialis) reveal putative structural variation and QTLs associated with invader traits.</title>
        <authorList>
            <person name="Reatini B."/>
            <person name="Cang F.A."/>
            <person name="Jiang Q."/>
            <person name="Mckibben M.T.W."/>
            <person name="Barker M.S."/>
            <person name="Rieseberg L.H."/>
            <person name="Dlugosch K.M."/>
        </authorList>
    </citation>
    <scope>NUCLEOTIDE SEQUENCE</scope>
    <source>
        <strain evidence="2">CAN-66</strain>
        <tissue evidence="2">Leaf</tissue>
    </source>
</reference>
<name>A0AA38U7X2_9ASTR</name>
<accession>A0AA38U7X2</accession>
<proteinExistence type="predicted"/>
<dbReference type="Proteomes" id="UP001172457">
    <property type="component" value="Chromosome 1"/>
</dbReference>
<evidence type="ECO:0000256" key="1">
    <source>
        <dbReference type="ARBA" id="ARBA00022898"/>
    </source>
</evidence>
<evidence type="ECO:0000313" key="3">
    <source>
        <dbReference type="Proteomes" id="UP001172457"/>
    </source>
</evidence>
<dbReference type="AlphaFoldDB" id="A0AA38U7X2"/>
<gene>
    <name evidence="2" type="ORF">OSB04_000683</name>
</gene>
<organism evidence="2 3">
    <name type="scientific">Centaurea solstitialis</name>
    <name type="common">yellow star-thistle</name>
    <dbReference type="NCBI Taxonomy" id="347529"/>
    <lineage>
        <taxon>Eukaryota</taxon>
        <taxon>Viridiplantae</taxon>
        <taxon>Streptophyta</taxon>
        <taxon>Embryophyta</taxon>
        <taxon>Tracheophyta</taxon>
        <taxon>Spermatophyta</taxon>
        <taxon>Magnoliopsida</taxon>
        <taxon>eudicotyledons</taxon>
        <taxon>Gunneridae</taxon>
        <taxon>Pentapetalae</taxon>
        <taxon>asterids</taxon>
        <taxon>campanulids</taxon>
        <taxon>Asterales</taxon>
        <taxon>Asteraceae</taxon>
        <taxon>Carduoideae</taxon>
        <taxon>Cardueae</taxon>
        <taxon>Centaureinae</taxon>
        <taxon>Centaurea</taxon>
    </lineage>
</organism>